<evidence type="ECO:0000313" key="2">
    <source>
        <dbReference type="EMBL" id="KAL0955323.1"/>
    </source>
</evidence>
<evidence type="ECO:0008006" key="4">
    <source>
        <dbReference type="Google" id="ProtNLM"/>
    </source>
</evidence>
<evidence type="ECO:0000256" key="1">
    <source>
        <dbReference type="SAM" id="MobiDB-lite"/>
    </source>
</evidence>
<comment type="caution">
    <text evidence="2">The sequence shown here is derived from an EMBL/GenBank/DDBJ whole genome shotgun (WGS) entry which is preliminary data.</text>
</comment>
<dbReference type="EMBL" id="JASNQZ010000007">
    <property type="protein sequence ID" value="KAL0955323.1"/>
    <property type="molecule type" value="Genomic_DNA"/>
</dbReference>
<keyword evidence="3" id="KW-1185">Reference proteome</keyword>
<organism evidence="2 3">
    <name type="scientific">Hohenbuehelia grisea</name>
    <dbReference type="NCBI Taxonomy" id="104357"/>
    <lineage>
        <taxon>Eukaryota</taxon>
        <taxon>Fungi</taxon>
        <taxon>Dikarya</taxon>
        <taxon>Basidiomycota</taxon>
        <taxon>Agaricomycotina</taxon>
        <taxon>Agaricomycetes</taxon>
        <taxon>Agaricomycetidae</taxon>
        <taxon>Agaricales</taxon>
        <taxon>Pleurotineae</taxon>
        <taxon>Pleurotaceae</taxon>
        <taxon>Hohenbuehelia</taxon>
    </lineage>
</organism>
<dbReference type="Proteomes" id="UP001556367">
    <property type="component" value="Unassembled WGS sequence"/>
</dbReference>
<reference evidence="3" key="1">
    <citation type="submission" date="2024-06" db="EMBL/GenBank/DDBJ databases">
        <title>Multi-omics analyses provide insights into the biosynthesis of the anticancer antibiotic pleurotin in Hohenbuehelia grisea.</title>
        <authorList>
            <person name="Weaver J.A."/>
            <person name="Alberti F."/>
        </authorList>
    </citation>
    <scope>NUCLEOTIDE SEQUENCE [LARGE SCALE GENOMIC DNA]</scope>
    <source>
        <strain evidence="3">T-177</strain>
    </source>
</reference>
<feature type="compositionally biased region" description="Acidic residues" evidence="1">
    <location>
        <begin position="96"/>
        <end position="106"/>
    </location>
</feature>
<protein>
    <recommendedName>
        <fullName evidence="4">F-box domain-containing protein</fullName>
    </recommendedName>
</protein>
<gene>
    <name evidence="2" type="ORF">HGRIS_004207</name>
</gene>
<accession>A0ABR3JHT2</accession>
<sequence length="212" mass="23459">MHPCFLIEEILQQIISHLSPSVGEVYHEDLSWGFQRARRPPDLASIARMARTCRLFSEPALNELWRDLPDVPPLLYLFPEDLWTTVRVGDGSDHGSDEDDDDEEEDRDYKTTLSSLGAYAKKIGHVSTITRDACVRSSCRSSVLGFGPTSQTRLSTSSVAPNARMDCCRCCPPCIGPAKSRGSSHTFVSFSLPPLSNSMWQPQQAVARCGPS</sequence>
<feature type="region of interest" description="Disordered" evidence="1">
    <location>
        <begin position="88"/>
        <end position="107"/>
    </location>
</feature>
<name>A0ABR3JHT2_9AGAR</name>
<proteinExistence type="predicted"/>
<evidence type="ECO:0000313" key="3">
    <source>
        <dbReference type="Proteomes" id="UP001556367"/>
    </source>
</evidence>